<name>A0A5E4NBQ2_9HEMI</name>
<keyword evidence="2" id="KW-1185">Reference proteome</keyword>
<evidence type="ECO:0000313" key="2">
    <source>
        <dbReference type="Proteomes" id="UP000325440"/>
    </source>
</evidence>
<protein>
    <submittedName>
        <fullName evidence="1">Uncharacterized protein</fullName>
    </submittedName>
</protein>
<dbReference type="OrthoDB" id="6619898at2759"/>
<gene>
    <name evidence="1" type="ORF">CINCED_3A022208</name>
</gene>
<dbReference type="Proteomes" id="UP000325440">
    <property type="component" value="Unassembled WGS sequence"/>
</dbReference>
<organism evidence="1 2">
    <name type="scientific">Cinara cedri</name>
    <dbReference type="NCBI Taxonomy" id="506608"/>
    <lineage>
        <taxon>Eukaryota</taxon>
        <taxon>Metazoa</taxon>
        <taxon>Ecdysozoa</taxon>
        <taxon>Arthropoda</taxon>
        <taxon>Hexapoda</taxon>
        <taxon>Insecta</taxon>
        <taxon>Pterygota</taxon>
        <taxon>Neoptera</taxon>
        <taxon>Paraneoptera</taxon>
        <taxon>Hemiptera</taxon>
        <taxon>Sternorrhyncha</taxon>
        <taxon>Aphidomorpha</taxon>
        <taxon>Aphidoidea</taxon>
        <taxon>Aphididae</taxon>
        <taxon>Lachninae</taxon>
        <taxon>Cinara</taxon>
    </lineage>
</organism>
<feature type="non-terminal residue" evidence="1">
    <location>
        <position position="116"/>
    </location>
</feature>
<evidence type="ECO:0000313" key="1">
    <source>
        <dbReference type="EMBL" id="VVC39006.1"/>
    </source>
</evidence>
<accession>A0A5E4NBQ2</accession>
<proteinExistence type="predicted"/>
<reference evidence="1 2" key="1">
    <citation type="submission" date="2019-08" db="EMBL/GenBank/DDBJ databases">
        <authorList>
            <person name="Alioto T."/>
            <person name="Alioto T."/>
            <person name="Gomez Garrido J."/>
        </authorList>
    </citation>
    <scope>NUCLEOTIDE SEQUENCE [LARGE SCALE GENOMIC DNA]</scope>
</reference>
<dbReference type="AlphaFoldDB" id="A0A5E4NBQ2"/>
<sequence length="116" mass="13670">MPFKRLCHFNEKLQNDFPFIKKLKSTDDFNVQYTTYHVTFPVSHGGRSDINDHLKTQKHKLATMTSVQSGKVSNYFSALVPTESKTMKSHEWLRLKSDWRSQILIHCQDRRDLSKI</sequence>
<dbReference type="EMBL" id="CABPRJ010001546">
    <property type="protein sequence ID" value="VVC39006.1"/>
    <property type="molecule type" value="Genomic_DNA"/>
</dbReference>